<sequence length="83" mass="9294">MYPLHLGLGAKAIPLPPITGLQWYDEYSAHHSNDGPEGRLVSLFRFIESWDSWEMHPLGDEVISGETDYFAAGESRNNGYVIA</sequence>
<keyword evidence="2" id="KW-1185">Reference proteome</keyword>
<dbReference type="OrthoDB" id="512358at2"/>
<reference evidence="1 2" key="1">
    <citation type="submission" date="2019-01" db="EMBL/GenBank/DDBJ databases">
        <title>Sphingorhabdus lacus sp.nov., isolated from an oligotrophic freshwater lake.</title>
        <authorList>
            <person name="Park M."/>
        </authorList>
    </citation>
    <scope>NUCLEOTIDE SEQUENCE [LARGE SCALE GENOMIC DNA]</scope>
    <source>
        <strain evidence="1 2">IMCC26285</strain>
    </source>
</reference>
<organism evidence="1 2">
    <name type="scientific">Sphingorhabdus profundilacus</name>
    <dbReference type="NCBI Taxonomy" id="2509718"/>
    <lineage>
        <taxon>Bacteria</taxon>
        <taxon>Pseudomonadati</taxon>
        <taxon>Pseudomonadota</taxon>
        <taxon>Alphaproteobacteria</taxon>
        <taxon>Sphingomonadales</taxon>
        <taxon>Sphingomonadaceae</taxon>
        <taxon>Sphingorhabdus</taxon>
    </lineage>
</organism>
<protein>
    <submittedName>
        <fullName evidence="1">Uncharacterized protein</fullName>
    </submittedName>
</protein>
<accession>A0A6I4LY00</accession>
<dbReference type="Proteomes" id="UP000471147">
    <property type="component" value="Unassembled WGS sequence"/>
</dbReference>
<dbReference type="RefSeq" id="WP_160354244.1">
    <property type="nucleotide sequence ID" value="NZ_SDWJ01000002.1"/>
</dbReference>
<proteinExistence type="predicted"/>
<gene>
    <name evidence="1" type="ORF">EUU23_11515</name>
</gene>
<dbReference type="EMBL" id="SDWJ01000002">
    <property type="protein sequence ID" value="MVZ98322.1"/>
    <property type="molecule type" value="Genomic_DNA"/>
</dbReference>
<comment type="caution">
    <text evidence="1">The sequence shown here is derived from an EMBL/GenBank/DDBJ whole genome shotgun (WGS) entry which is preliminary data.</text>
</comment>
<dbReference type="AlphaFoldDB" id="A0A6I4LY00"/>
<evidence type="ECO:0000313" key="1">
    <source>
        <dbReference type="EMBL" id="MVZ98322.1"/>
    </source>
</evidence>
<evidence type="ECO:0000313" key="2">
    <source>
        <dbReference type="Proteomes" id="UP000471147"/>
    </source>
</evidence>
<name>A0A6I4LY00_9SPHN</name>